<dbReference type="PANTHER" id="PTHR47524">
    <property type="entry name" value="20S RRNA ACCUMULATION PROTEIN 4"/>
    <property type="match status" value="1"/>
</dbReference>
<dbReference type="PANTHER" id="PTHR47524:SF1">
    <property type="entry name" value="20S RRNA ACCUMULATION PROTEIN 4"/>
    <property type="match status" value="1"/>
</dbReference>
<proteinExistence type="predicted"/>
<feature type="region of interest" description="Disordered" evidence="1">
    <location>
        <begin position="1"/>
        <end position="23"/>
    </location>
</feature>
<keyword evidence="4" id="KW-1185">Reference proteome</keyword>
<evidence type="ECO:0000313" key="4">
    <source>
        <dbReference type="Proteomes" id="UP001050691"/>
    </source>
</evidence>
<feature type="compositionally biased region" description="Basic and acidic residues" evidence="1">
    <location>
        <begin position="214"/>
        <end position="227"/>
    </location>
</feature>
<comment type="caution">
    <text evidence="3">The sequence shown here is derived from an EMBL/GenBank/DDBJ whole genome shotgun (WGS) entry which is preliminary data.</text>
</comment>
<dbReference type="EMBL" id="BPWL01000006">
    <property type="protein sequence ID" value="GJJ11202.1"/>
    <property type="molecule type" value="Genomic_DNA"/>
</dbReference>
<dbReference type="GO" id="GO:0005737">
    <property type="term" value="C:cytoplasm"/>
    <property type="evidence" value="ECO:0007669"/>
    <property type="project" value="InterPro"/>
</dbReference>
<dbReference type="Pfam" id="PF04194">
    <property type="entry name" value="PDCD2_C"/>
    <property type="match status" value="1"/>
</dbReference>
<evidence type="ECO:0000256" key="1">
    <source>
        <dbReference type="SAM" id="MobiDB-lite"/>
    </source>
</evidence>
<reference evidence="3" key="1">
    <citation type="submission" date="2021-10" db="EMBL/GenBank/DDBJ databases">
        <title>De novo Genome Assembly of Clathrus columnatus (Basidiomycota, Fungi) Using Illumina and Nanopore Sequence Data.</title>
        <authorList>
            <person name="Ogiso-Tanaka E."/>
            <person name="Itagaki H."/>
            <person name="Hosoya T."/>
            <person name="Hosaka K."/>
        </authorList>
    </citation>
    <scope>NUCLEOTIDE SEQUENCE</scope>
    <source>
        <strain evidence="3">MO-923</strain>
    </source>
</reference>
<sequence length="396" mass="44758">MTSRYNDDEWSDSDDERQTSEVETSVLLGIPDGEIEDTVDIMDPSVSRIGGYPIWCPFESSVMDRALYVCVRAWRGLKLNTKYAAKLAKKKAMEKERNAAVKAKLETERQRRSINPFALSPEANDNMTIGLGSQLFGERSSTNQPGVEDMLRNSESETPDREDESDIDALAGGMEKVILNSPKLPDEWQSAPSYRPIYLSTVSEYLPPPPKPKRNVELDDDPKKPSDQDWGLEGWEKSIDIDGAFQRFTNRVENEPEQYELKGTPLLFGSKDKVAEKLFPAPPPPPFNTKPGFAPPVSQRRAYEVDGVGKCGVCGKQRVFECQLMPNIINLFRAQKRKTEESKSAPPKNEEEQRRELLNTGMEWGTCLIFSCIDDCCSAGETECWREELVLVQWDD</sequence>
<evidence type="ECO:0000259" key="2">
    <source>
        <dbReference type="Pfam" id="PF04194"/>
    </source>
</evidence>
<feature type="region of interest" description="Disordered" evidence="1">
    <location>
        <begin position="136"/>
        <end position="165"/>
    </location>
</feature>
<dbReference type="GO" id="GO:0030490">
    <property type="term" value="P:maturation of SSU-rRNA"/>
    <property type="evidence" value="ECO:0007669"/>
    <property type="project" value="TreeGrafter"/>
</dbReference>
<evidence type="ECO:0000313" key="3">
    <source>
        <dbReference type="EMBL" id="GJJ11202.1"/>
    </source>
</evidence>
<dbReference type="InterPro" id="IPR007320">
    <property type="entry name" value="PDCD2_C"/>
</dbReference>
<feature type="compositionally biased region" description="Basic and acidic residues" evidence="1">
    <location>
        <begin position="149"/>
        <end position="159"/>
    </location>
</feature>
<dbReference type="Proteomes" id="UP001050691">
    <property type="component" value="Unassembled WGS sequence"/>
</dbReference>
<accession>A0AAV5ACA3</accession>
<organism evidence="3 4">
    <name type="scientific">Clathrus columnatus</name>
    <dbReference type="NCBI Taxonomy" id="1419009"/>
    <lineage>
        <taxon>Eukaryota</taxon>
        <taxon>Fungi</taxon>
        <taxon>Dikarya</taxon>
        <taxon>Basidiomycota</taxon>
        <taxon>Agaricomycotina</taxon>
        <taxon>Agaricomycetes</taxon>
        <taxon>Phallomycetidae</taxon>
        <taxon>Phallales</taxon>
        <taxon>Clathraceae</taxon>
        <taxon>Clathrus</taxon>
    </lineage>
</organism>
<dbReference type="AlphaFoldDB" id="A0AAV5ACA3"/>
<feature type="region of interest" description="Disordered" evidence="1">
    <location>
        <begin position="203"/>
        <end position="231"/>
    </location>
</feature>
<gene>
    <name evidence="3" type="ORF">Clacol_005434</name>
</gene>
<protein>
    <recommendedName>
        <fullName evidence="2">Programmed cell death protein 2 C-terminal domain-containing protein</fullName>
    </recommendedName>
</protein>
<name>A0AAV5ACA3_9AGAM</name>
<feature type="domain" description="Programmed cell death protein 2 C-terminal" evidence="2">
    <location>
        <begin position="242"/>
        <end position="394"/>
    </location>
</feature>